<name>A0A9D4HE49_DREPO</name>
<dbReference type="GO" id="GO:0005319">
    <property type="term" value="F:lipid transporter activity"/>
    <property type="evidence" value="ECO:0007669"/>
    <property type="project" value="InterPro"/>
</dbReference>
<evidence type="ECO:0000259" key="1">
    <source>
        <dbReference type="Pfam" id="PF09172"/>
    </source>
</evidence>
<protein>
    <recommendedName>
        <fullName evidence="1">Vitellinogen open beta-sheet domain-containing protein</fullName>
    </recommendedName>
</protein>
<evidence type="ECO:0000313" key="3">
    <source>
        <dbReference type="Proteomes" id="UP000828390"/>
    </source>
</evidence>
<evidence type="ECO:0000313" key="2">
    <source>
        <dbReference type="EMBL" id="KAH3831776.1"/>
    </source>
</evidence>
<sequence length="103" mass="11377">MRMFGNELSYNMYGANNGVEEDTMQADVLKIIDKLAKNKMQDFSITKNTMFIDSSYTIPTVIGLPLRLTVNGSTTVALNVDGTVDIKDPKSGVLIEGNFEPRL</sequence>
<proteinExistence type="predicted"/>
<dbReference type="SUPFAM" id="SSF56968">
    <property type="entry name" value="Lipovitellin-phosvitin complex, beta-sheet shell regions"/>
    <property type="match status" value="1"/>
</dbReference>
<dbReference type="InterPro" id="IPR015255">
    <property type="entry name" value="Vitellinogen_open_b-sht"/>
</dbReference>
<accession>A0A9D4HE49</accession>
<dbReference type="Gene3D" id="2.20.80.10">
    <property type="entry name" value="Lipovitellin-phosvitin complex, chain A, domain 4"/>
    <property type="match status" value="1"/>
</dbReference>
<dbReference type="EMBL" id="JAIWYP010000004">
    <property type="protein sequence ID" value="KAH3831776.1"/>
    <property type="molecule type" value="Genomic_DNA"/>
</dbReference>
<dbReference type="PANTHER" id="PTHR23345">
    <property type="entry name" value="VITELLOGENIN-RELATED"/>
    <property type="match status" value="1"/>
</dbReference>
<dbReference type="Proteomes" id="UP000828390">
    <property type="component" value="Unassembled WGS sequence"/>
</dbReference>
<dbReference type="InterPro" id="IPR015819">
    <property type="entry name" value="Lipid_transp_b-sht_shell"/>
</dbReference>
<reference evidence="2" key="1">
    <citation type="journal article" date="2019" name="bioRxiv">
        <title>The Genome of the Zebra Mussel, Dreissena polymorpha: A Resource for Invasive Species Research.</title>
        <authorList>
            <person name="McCartney M.A."/>
            <person name="Auch B."/>
            <person name="Kono T."/>
            <person name="Mallez S."/>
            <person name="Zhang Y."/>
            <person name="Obille A."/>
            <person name="Becker A."/>
            <person name="Abrahante J.E."/>
            <person name="Garbe J."/>
            <person name="Badalamenti J.P."/>
            <person name="Herman A."/>
            <person name="Mangelson H."/>
            <person name="Liachko I."/>
            <person name="Sullivan S."/>
            <person name="Sone E.D."/>
            <person name="Koren S."/>
            <person name="Silverstein K.A.T."/>
            <person name="Beckman K.B."/>
            <person name="Gohl D.M."/>
        </authorList>
    </citation>
    <scope>NUCLEOTIDE SEQUENCE</scope>
    <source>
        <strain evidence="2">Duluth1</strain>
        <tissue evidence="2">Whole animal</tissue>
    </source>
</reference>
<reference evidence="2" key="2">
    <citation type="submission" date="2020-11" db="EMBL/GenBank/DDBJ databases">
        <authorList>
            <person name="McCartney M.A."/>
            <person name="Auch B."/>
            <person name="Kono T."/>
            <person name="Mallez S."/>
            <person name="Becker A."/>
            <person name="Gohl D.M."/>
            <person name="Silverstein K.A.T."/>
            <person name="Koren S."/>
            <person name="Bechman K.B."/>
            <person name="Herman A."/>
            <person name="Abrahante J.E."/>
            <person name="Garbe J."/>
        </authorList>
    </citation>
    <scope>NUCLEOTIDE SEQUENCE</scope>
    <source>
        <strain evidence="2">Duluth1</strain>
        <tissue evidence="2">Whole animal</tissue>
    </source>
</reference>
<organism evidence="2 3">
    <name type="scientific">Dreissena polymorpha</name>
    <name type="common">Zebra mussel</name>
    <name type="synonym">Mytilus polymorpha</name>
    <dbReference type="NCBI Taxonomy" id="45954"/>
    <lineage>
        <taxon>Eukaryota</taxon>
        <taxon>Metazoa</taxon>
        <taxon>Spiralia</taxon>
        <taxon>Lophotrochozoa</taxon>
        <taxon>Mollusca</taxon>
        <taxon>Bivalvia</taxon>
        <taxon>Autobranchia</taxon>
        <taxon>Heteroconchia</taxon>
        <taxon>Euheterodonta</taxon>
        <taxon>Imparidentia</taxon>
        <taxon>Neoheterodontei</taxon>
        <taxon>Myida</taxon>
        <taxon>Dreissenoidea</taxon>
        <taxon>Dreissenidae</taxon>
        <taxon>Dreissena</taxon>
    </lineage>
</organism>
<gene>
    <name evidence="2" type="ORF">DPMN_105046</name>
</gene>
<feature type="domain" description="Vitellinogen open beta-sheet" evidence="1">
    <location>
        <begin position="1"/>
        <end position="101"/>
    </location>
</feature>
<dbReference type="AlphaFoldDB" id="A0A9D4HE49"/>
<keyword evidence="3" id="KW-1185">Reference proteome</keyword>
<comment type="caution">
    <text evidence="2">The sequence shown here is derived from an EMBL/GenBank/DDBJ whole genome shotgun (WGS) entry which is preliminary data.</text>
</comment>
<dbReference type="InterPro" id="IPR050733">
    <property type="entry name" value="Vitellogenin/Apolipophorin"/>
</dbReference>
<dbReference type="Pfam" id="PF09172">
    <property type="entry name" value="Vit_open_b-sht"/>
    <property type="match status" value="1"/>
</dbReference>
<dbReference type="PANTHER" id="PTHR23345:SF15">
    <property type="entry name" value="VITELLOGENIN 1-RELATED"/>
    <property type="match status" value="1"/>
</dbReference>